<organism evidence="1 2">
    <name type="scientific">Pseudoalteromonas denitrificans DSM 6059</name>
    <dbReference type="NCBI Taxonomy" id="1123010"/>
    <lineage>
        <taxon>Bacteria</taxon>
        <taxon>Pseudomonadati</taxon>
        <taxon>Pseudomonadota</taxon>
        <taxon>Gammaproteobacteria</taxon>
        <taxon>Alteromonadales</taxon>
        <taxon>Pseudoalteromonadaceae</taxon>
        <taxon>Pseudoalteromonas</taxon>
    </lineage>
</organism>
<gene>
    <name evidence="1" type="ORF">SAMN02745724_04822</name>
</gene>
<dbReference type="STRING" id="1123010.SAMN02745724_04822"/>
<dbReference type="Proteomes" id="UP000198862">
    <property type="component" value="Unassembled WGS sequence"/>
</dbReference>
<protein>
    <recommendedName>
        <fullName evidence="3">Bacteriophage lambda head decoration protein D</fullName>
    </recommendedName>
</protein>
<accession>A0A1I1TF74</accession>
<evidence type="ECO:0008006" key="3">
    <source>
        <dbReference type="Google" id="ProtNLM"/>
    </source>
</evidence>
<dbReference type="EMBL" id="FOLO01000067">
    <property type="protein sequence ID" value="SFD55013.1"/>
    <property type="molecule type" value="Genomic_DNA"/>
</dbReference>
<evidence type="ECO:0000313" key="2">
    <source>
        <dbReference type="Proteomes" id="UP000198862"/>
    </source>
</evidence>
<name>A0A1I1TF74_9GAMM</name>
<dbReference type="AlphaFoldDB" id="A0A1I1TF74"/>
<reference evidence="1 2" key="1">
    <citation type="submission" date="2016-10" db="EMBL/GenBank/DDBJ databases">
        <authorList>
            <person name="de Groot N.N."/>
        </authorList>
    </citation>
    <scope>NUCLEOTIDE SEQUENCE [LARGE SCALE GENOMIC DNA]</scope>
    <source>
        <strain evidence="1 2">DSM 6059</strain>
    </source>
</reference>
<sequence>MANPGFIKNFRTDAVIDPYRIVAFDSAADFSVDQSAGVADPIAGLSEHGSSNGNTEMRCDVVMDQTGNVEYGGDVATGDVLVSDADGKAVAFSKAGYVEDAEVWALGIALESGKLGTIGSTTISPFLIVK</sequence>
<proteinExistence type="predicted"/>
<dbReference type="RefSeq" id="WP_091990830.1">
    <property type="nucleotide sequence ID" value="NZ_FOLO01000067.1"/>
</dbReference>
<evidence type="ECO:0000313" key="1">
    <source>
        <dbReference type="EMBL" id="SFD55013.1"/>
    </source>
</evidence>
<keyword evidence="2" id="KW-1185">Reference proteome</keyword>
<dbReference type="OrthoDB" id="6291660at2"/>